<accession>C5L0L8</accession>
<dbReference type="RefSeq" id="XP_002777930.1">
    <property type="nucleotide sequence ID" value="XM_002777884.1"/>
</dbReference>
<dbReference type="GO" id="GO:0003676">
    <property type="term" value="F:nucleic acid binding"/>
    <property type="evidence" value="ECO:0007669"/>
    <property type="project" value="InterPro"/>
</dbReference>
<protein>
    <recommendedName>
        <fullName evidence="3">Reverse transcriptase RNase H-like domain-containing protein</fullName>
    </recommendedName>
</protein>
<dbReference type="OrthoDB" id="10572452at2759"/>
<dbReference type="InterPro" id="IPR043502">
    <property type="entry name" value="DNA/RNA_pol_sf"/>
</dbReference>
<evidence type="ECO:0000313" key="1">
    <source>
        <dbReference type="EMBL" id="EER09725.1"/>
    </source>
</evidence>
<proteinExistence type="predicted"/>
<name>C5L0L8_PERM5</name>
<dbReference type="Proteomes" id="UP000007800">
    <property type="component" value="Unassembled WGS sequence"/>
</dbReference>
<dbReference type="InParanoid" id="C5L0L8"/>
<dbReference type="GeneID" id="9052638"/>
<evidence type="ECO:0008006" key="3">
    <source>
        <dbReference type="Google" id="ProtNLM"/>
    </source>
</evidence>
<reference evidence="1 2" key="1">
    <citation type="submission" date="2008-07" db="EMBL/GenBank/DDBJ databases">
        <authorList>
            <person name="El-Sayed N."/>
            <person name="Caler E."/>
            <person name="Inman J."/>
            <person name="Amedeo P."/>
            <person name="Hass B."/>
            <person name="Wortman J."/>
        </authorList>
    </citation>
    <scope>NUCLEOTIDE SEQUENCE [LARGE SCALE GENOMIC DNA]</scope>
    <source>
        <strain evidence="2">ATCC 50983 / TXsc</strain>
    </source>
</reference>
<gene>
    <name evidence="1" type="ORF">Pmar_PMAR009382</name>
</gene>
<dbReference type="EMBL" id="GG678085">
    <property type="protein sequence ID" value="EER09725.1"/>
    <property type="molecule type" value="Genomic_DNA"/>
</dbReference>
<sequence length="379" mass="44353">MRFLNLRSGVNVAPWCLETSVRYCIRLVPMRQPILCKKYILVGSYKNAIDDLARVNDILRQCDFLISPRKVINIDIEPATDILGVIIVNKHKTKYIRFSRTKDTEWKQKLQAFLNESSITYQNLHSLLGSIPKYSVVYSPWLKSLCYKFQSIASRERNQNGDEWYDNLKEGLHEIAKEWIRASITFEPLMVSVYIKPQEKFTIYVNSSKNAIGYMIYQNDNLIHQDNEILPFDRASLNITYKELVALRSPVSYISRLQTLTKKNIGPIQFYTDSKVLYNVIKNERVKSIPAASRNHVELIHREYVIIRELLTAIGCKWQVKHIDGKENPSDQLTRHPPLDMMVTYEKTSPITRRRMMWSIVYQAHIEFNSKKISTNQDI</sequence>
<keyword evidence="2" id="KW-1185">Reference proteome</keyword>
<dbReference type="SUPFAM" id="SSF56672">
    <property type="entry name" value="DNA/RNA polymerases"/>
    <property type="match status" value="1"/>
</dbReference>
<organism evidence="2">
    <name type="scientific">Perkinsus marinus (strain ATCC 50983 / TXsc)</name>
    <dbReference type="NCBI Taxonomy" id="423536"/>
    <lineage>
        <taxon>Eukaryota</taxon>
        <taxon>Sar</taxon>
        <taxon>Alveolata</taxon>
        <taxon>Perkinsozoa</taxon>
        <taxon>Perkinsea</taxon>
        <taxon>Perkinsida</taxon>
        <taxon>Perkinsidae</taxon>
        <taxon>Perkinsus</taxon>
    </lineage>
</organism>
<dbReference type="AlphaFoldDB" id="C5L0L8"/>
<evidence type="ECO:0000313" key="2">
    <source>
        <dbReference type="Proteomes" id="UP000007800"/>
    </source>
</evidence>
<dbReference type="Gene3D" id="3.30.420.10">
    <property type="entry name" value="Ribonuclease H-like superfamily/Ribonuclease H"/>
    <property type="match status" value="1"/>
</dbReference>
<dbReference type="InterPro" id="IPR036397">
    <property type="entry name" value="RNaseH_sf"/>
</dbReference>